<dbReference type="GO" id="GO:0030170">
    <property type="term" value="F:pyridoxal phosphate binding"/>
    <property type="evidence" value="ECO:0007669"/>
    <property type="project" value="InterPro"/>
</dbReference>
<protein>
    <submittedName>
        <fullName evidence="2">MOSC N-terminal beta barrel domain-containing protein</fullName>
    </submittedName>
</protein>
<dbReference type="Pfam" id="PF03473">
    <property type="entry name" value="MOSC"/>
    <property type="match status" value="1"/>
</dbReference>
<dbReference type="GO" id="GO:0030151">
    <property type="term" value="F:molybdenum ion binding"/>
    <property type="evidence" value="ECO:0007669"/>
    <property type="project" value="InterPro"/>
</dbReference>
<gene>
    <name evidence="2" type="ORF">OXH18_20665</name>
</gene>
<sequence>MPHLSKLLIYPIKSLDGVEVTEATILPGGALAHDREFVLFDPQGRVVNGKRTAKIHTLRSIYELAARTVTLRIQDRDRPAETFHLDADRLALEVWFSDFLGFPVTLQQNLHQGFPDDTDASGPTVVSLGTLETIANWFPDLSLEAVRQRFRTNLEIADVPPFWEDQLFGDVGQQVAFQIGSVTFLGNHPCQRCVVVTRDALTGEAYPNFQKQFVSQRRATLPTWTTPSRFNHFYRLTVNTIVPASEAGKTLCLGDKVSL</sequence>
<dbReference type="Proteomes" id="UP001163152">
    <property type="component" value="Chromosome"/>
</dbReference>
<dbReference type="SUPFAM" id="SSF141673">
    <property type="entry name" value="MOSC N-terminal domain-like"/>
    <property type="match status" value="1"/>
</dbReference>
<dbReference type="GO" id="GO:0003824">
    <property type="term" value="F:catalytic activity"/>
    <property type="evidence" value="ECO:0007669"/>
    <property type="project" value="InterPro"/>
</dbReference>
<dbReference type="KEGG" id="tsin:OXH18_20665"/>
<evidence type="ECO:0000259" key="1">
    <source>
        <dbReference type="PROSITE" id="PS51340"/>
    </source>
</evidence>
<feature type="domain" description="MOSC" evidence="1">
    <location>
        <begin position="89"/>
        <end position="259"/>
    </location>
</feature>
<keyword evidence="3" id="KW-1185">Reference proteome</keyword>
<organism evidence="2 3">
    <name type="scientific">Thermocoleostomius sinensis A174</name>
    <dbReference type="NCBI Taxonomy" id="2016057"/>
    <lineage>
        <taxon>Bacteria</taxon>
        <taxon>Bacillati</taxon>
        <taxon>Cyanobacteriota</taxon>
        <taxon>Cyanophyceae</taxon>
        <taxon>Oculatellales</taxon>
        <taxon>Oculatellaceae</taxon>
        <taxon>Thermocoleostomius</taxon>
    </lineage>
</organism>
<proteinExistence type="predicted"/>
<dbReference type="Pfam" id="PF03476">
    <property type="entry name" value="MOSC_N"/>
    <property type="match status" value="1"/>
</dbReference>
<reference evidence="2" key="1">
    <citation type="submission" date="2022-12" db="EMBL/GenBank/DDBJ databases">
        <title>Polyphasic identification of a Novel Hot-Spring Cyanobacterium Ocullathermofonsia sinensis gen nov. sp. nov. and Genomic Insights on its Adaptations to the Thermal Habitat.</title>
        <authorList>
            <person name="Daroch M."/>
            <person name="Tang J."/>
            <person name="Jiang Y."/>
        </authorList>
    </citation>
    <scope>NUCLEOTIDE SEQUENCE</scope>
    <source>
        <strain evidence="2">PKUAC-SCTA174</strain>
    </source>
</reference>
<accession>A0A9E8ZDU2</accession>
<dbReference type="EMBL" id="CP113797">
    <property type="protein sequence ID" value="WAL59558.1"/>
    <property type="molecule type" value="Genomic_DNA"/>
</dbReference>
<dbReference type="AlphaFoldDB" id="A0A9E8ZDU2"/>
<dbReference type="PROSITE" id="PS51340">
    <property type="entry name" value="MOSC"/>
    <property type="match status" value="1"/>
</dbReference>
<evidence type="ECO:0000313" key="2">
    <source>
        <dbReference type="EMBL" id="WAL59558.1"/>
    </source>
</evidence>
<evidence type="ECO:0000313" key="3">
    <source>
        <dbReference type="Proteomes" id="UP001163152"/>
    </source>
</evidence>
<dbReference type="RefSeq" id="WP_268609352.1">
    <property type="nucleotide sequence ID" value="NZ_CP113797.1"/>
</dbReference>
<dbReference type="InterPro" id="IPR005302">
    <property type="entry name" value="MoCF_Sase_C"/>
</dbReference>
<dbReference type="InterPro" id="IPR005303">
    <property type="entry name" value="MOCOS_middle"/>
</dbReference>
<name>A0A9E8ZDU2_9CYAN</name>